<dbReference type="AlphaFoldDB" id="A0A7T0C175"/>
<feature type="transmembrane region" description="Helical" evidence="1">
    <location>
        <begin position="234"/>
        <end position="256"/>
    </location>
</feature>
<proteinExistence type="predicted"/>
<name>A0A7T0C175_9BACT</name>
<dbReference type="KEGG" id="nva:G3M78_04420"/>
<feature type="transmembrane region" description="Helical" evidence="1">
    <location>
        <begin position="306"/>
        <end position="325"/>
    </location>
</feature>
<reference evidence="3" key="1">
    <citation type="submission" date="2020-02" db="EMBL/GenBank/DDBJ databases">
        <title>Genomic and physiological characterization of two novel Nitrospinaceae genera.</title>
        <authorList>
            <person name="Mueller A.J."/>
            <person name="Jung M.-Y."/>
            <person name="Strachan C.R."/>
            <person name="Herbold C.W."/>
            <person name="Kirkegaard R.H."/>
            <person name="Daims H."/>
        </authorList>
    </citation>
    <scope>NUCLEOTIDE SEQUENCE [LARGE SCALE GENOMIC DNA]</scope>
</reference>
<dbReference type="PANTHER" id="PTHR20992">
    <property type="entry name" value="AT15442P-RELATED"/>
    <property type="match status" value="1"/>
</dbReference>
<keyword evidence="1" id="KW-1133">Transmembrane helix</keyword>
<dbReference type="Proteomes" id="UP000594464">
    <property type="component" value="Chromosome"/>
</dbReference>
<evidence type="ECO:0000256" key="1">
    <source>
        <dbReference type="SAM" id="Phobius"/>
    </source>
</evidence>
<dbReference type="PANTHER" id="PTHR20992:SF9">
    <property type="entry name" value="AT15442P-RELATED"/>
    <property type="match status" value="1"/>
</dbReference>
<feature type="transmembrane region" description="Helical" evidence="1">
    <location>
        <begin position="174"/>
        <end position="193"/>
    </location>
</feature>
<feature type="transmembrane region" description="Helical" evidence="1">
    <location>
        <begin position="115"/>
        <end position="133"/>
    </location>
</feature>
<gene>
    <name evidence="2" type="ORF">G3M78_04420</name>
</gene>
<protein>
    <submittedName>
        <fullName evidence="2">TIGR00341 family protein</fullName>
    </submittedName>
</protein>
<organism evidence="2 3">
    <name type="scientific">Candidatus Nitrohelix vancouverensis</name>
    <dbReference type="NCBI Taxonomy" id="2705534"/>
    <lineage>
        <taxon>Bacteria</taxon>
        <taxon>Pseudomonadati</taxon>
        <taxon>Nitrospinota/Tectimicrobiota group</taxon>
        <taxon>Nitrospinota</taxon>
        <taxon>Nitrospinia</taxon>
        <taxon>Nitrospinales</taxon>
        <taxon>Nitrospinaceae</taxon>
        <taxon>Candidatus Nitrohelix</taxon>
    </lineage>
</organism>
<dbReference type="Pfam" id="PF04087">
    <property type="entry name" value="DUF389"/>
    <property type="match status" value="1"/>
</dbReference>
<dbReference type="EMBL" id="CP048620">
    <property type="protein sequence ID" value="QPJ64674.1"/>
    <property type="molecule type" value="Genomic_DNA"/>
</dbReference>
<feature type="transmembrane region" description="Helical" evidence="1">
    <location>
        <begin position="139"/>
        <end position="162"/>
    </location>
</feature>
<dbReference type="NCBIfam" id="TIGR00341">
    <property type="entry name" value="TIGR00341 family protein"/>
    <property type="match status" value="1"/>
</dbReference>
<dbReference type="InterPro" id="IPR005240">
    <property type="entry name" value="DUF389"/>
</dbReference>
<feature type="transmembrane region" description="Helical" evidence="1">
    <location>
        <begin position="208"/>
        <end position="227"/>
    </location>
</feature>
<feature type="transmembrane region" description="Helical" evidence="1">
    <location>
        <begin position="262"/>
        <end position="285"/>
    </location>
</feature>
<evidence type="ECO:0000313" key="3">
    <source>
        <dbReference type="Proteomes" id="UP000594464"/>
    </source>
</evidence>
<keyword evidence="1" id="KW-0812">Transmembrane</keyword>
<keyword evidence="1" id="KW-0472">Membrane</keyword>
<sequence length="331" mass="35495">MKIIEIIAHKDHSRTIRTVAQRLGAEDFWVGPEGEDSRRSIKLLVDNEERQSVLDALQSVIDADPKTRIVVSPVEATLPENDKDDVDKDKKKYSSVSITREELYNSIEKGARLDFNFMLLVFLSTIVAAIGLLKDNVAVIIGAMVIAPLLGPNLALALGAALGRVDLTIQSLKTGAIGLAIALVMSFGIGLWLPINLESHELMARTDVGIDSLVLALASGAAAVLSLTTGLPSILVGVMVAVALLPPAAAVGLMLGAGQLELAWGATLLLAINVVAVNLSAKLVFLARGVKPRTWMEKEKARQSMIAYIAFWVITLGALVMVIYLRKTVEF</sequence>
<evidence type="ECO:0000313" key="2">
    <source>
        <dbReference type="EMBL" id="QPJ64674.1"/>
    </source>
</evidence>
<accession>A0A7T0C175</accession>